<dbReference type="AlphaFoldDB" id="A0A7T5RIX6"/>
<sequence>MRRLTTADIVALSILVIIIAVTFFLPEKQAPKTVVRPPAGNVSMLEEIVTKSRAIKAEKEAEDKKIKELLQSGPAKCVATNLYSDNSHCEELYKTIMNDSEVMGSLQKLVEEGVEIIILHNRWGETYFNSYGIIVMGSNTPLTSVRKFLGLIDKK</sequence>
<accession>A0A7T5RIX6</accession>
<evidence type="ECO:0000313" key="3">
    <source>
        <dbReference type="Proteomes" id="UP000595618"/>
    </source>
</evidence>
<name>A0A7T5RIX6_9BACT</name>
<evidence type="ECO:0000256" key="1">
    <source>
        <dbReference type="SAM" id="Phobius"/>
    </source>
</evidence>
<dbReference type="Proteomes" id="UP000595618">
    <property type="component" value="Chromosome"/>
</dbReference>
<evidence type="ECO:0000313" key="2">
    <source>
        <dbReference type="EMBL" id="QQG44952.1"/>
    </source>
</evidence>
<protein>
    <submittedName>
        <fullName evidence="2">Uncharacterized protein</fullName>
    </submittedName>
</protein>
<reference evidence="2 3" key="1">
    <citation type="submission" date="2020-07" db="EMBL/GenBank/DDBJ databases">
        <title>Huge and variable diversity of episymbiotic CPR bacteria and DPANN archaea in groundwater ecosystems.</title>
        <authorList>
            <person name="He C.Y."/>
            <person name="Keren R."/>
            <person name="Whittaker M."/>
            <person name="Farag I.F."/>
            <person name="Doudna J."/>
            <person name="Cate J.H.D."/>
            <person name="Banfield J.F."/>
        </authorList>
    </citation>
    <scope>NUCLEOTIDE SEQUENCE [LARGE SCALE GENOMIC DNA]</scope>
    <source>
        <strain evidence="2">NC_groundwater_541_Ag_S-0.1um_46_50</strain>
    </source>
</reference>
<dbReference type="EMBL" id="CP066690">
    <property type="protein sequence ID" value="QQG44952.1"/>
    <property type="molecule type" value="Genomic_DNA"/>
</dbReference>
<proteinExistence type="predicted"/>
<keyword evidence="1" id="KW-0472">Membrane</keyword>
<keyword evidence="1" id="KW-1133">Transmembrane helix</keyword>
<keyword evidence="1" id="KW-0812">Transmembrane</keyword>
<feature type="transmembrane region" description="Helical" evidence="1">
    <location>
        <begin position="7"/>
        <end position="25"/>
    </location>
</feature>
<gene>
    <name evidence="2" type="ORF">HYW89_03005</name>
</gene>
<organism evidence="2 3">
    <name type="scientific">Candidatus Sungiibacteriota bacterium</name>
    <dbReference type="NCBI Taxonomy" id="2750080"/>
    <lineage>
        <taxon>Bacteria</taxon>
        <taxon>Candidatus Sungiibacteriota</taxon>
    </lineage>
</organism>